<gene>
    <name evidence="2" type="ORF">B7C62_16940</name>
</gene>
<accession>A0ABC8BU42</accession>
<dbReference type="KEGG" id="kab:B7C62_16940"/>
<dbReference type="EMBL" id="CP020563">
    <property type="protein sequence ID" value="ARF73763.1"/>
    <property type="molecule type" value="Genomic_DNA"/>
</dbReference>
<evidence type="ECO:0000259" key="1">
    <source>
        <dbReference type="Pfam" id="PF26526"/>
    </source>
</evidence>
<evidence type="ECO:0000313" key="2">
    <source>
        <dbReference type="EMBL" id="ARF73763.1"/>
    </source>
</evidence>
<reference evidence="2 3" key="1">
    <citation type="submission" date="2017-04" db="EMBL/GenBank/DDBJ databases">
        <title>The complete genome sequence of Streptomyces albolongus YIM 101047, the producer of novel bafilomycins and novel odoriferous sesquiterpenoids.</title>
        <authorList>
            <person name="Yin M."/>
            <person name="Jiang Y."/>
        </authorList>
    </citation>
    <scope>NUCLEOTIDE SEQUENCE [LARGE SCALE GENOMIC DNA]</scope>
    <source>
        <strain evidence="2 3">YIM 101047</strain>
    </source>
</reference>
<protein>
    <recommendedName>
        <fullName evidence="1">DUF8175 domain-containing protein</fullName>
    </recommendedName>
</protein>
<name>A0ABC8BU42_9ACTN</name>
<proteinExistence type="predicted"/>
<dbReference type="RefSeq" id="WP_084747545.1">
    <property type="nucleotide sequence ID" value="NZ_CP020563.1"/>
</dbReference>
<evidence type="ECO:0000313" key="3">
    <source>
        <dbReference type="Proteomes" id="UP000192251"/>
    </source>
</evidence>
<dbReference type="InterPro" id="IPR058488">
    <property type="entry name" value="DUF8175"/>
</dbReference>
<keyword evidence="3" id="KW-1185">Reference proteome</keyword>
<feature type="domain" description="DUF8175" evidence="1">
    <location>
        <begin position="5"/>
        <end position="152"/>
    </location>
</feature>
<sequence length="366" mass="38126">MRELHGVPVGYPHTRSGAKAAAANYTTVSGSSRFLTDKDARHRAVAVMAAKDTAGLAVKKADLAAKNAAASLRGDASKFSAKETVARTGVLSARVLGFDAHDAMVRLWTTTVRGSAAGHATPQTGFRSVTVTLTWESNDWKMKDSSTSNGLVAPIDVRQASNVPGAFSDYVSAAAEDPVLSGAVNQSGFPARYGHNERGARAAAVSATMLYGDARFFTDENWRHRMLAATTASSVLHSVTEETDSTARLVVENRGVGADGTTADGSELITRTAALATRAISYSDQAASIELWTASVGGVAGKDETQRPQVAFLRMTVDLVWEGGTWRTTAVTPSDPLVPSPPAMQEAAPADSFAVVGGASNAPATA</sequence>
<dbReference type="Pfam" id="PF26526">
    <property type="entry name" value="DUF8175"/>
    <property type="match status" value="1"/>
</dbReference>
<organism evidence="2 3">
    <name type="scientific">Kitasatospora albolonga</name>
    <dbReference type="NCBI Taxonomy" id="68173"/>
    <lineage>
        <taxon>Bacteria</taxon>
        <taxon>Bacillati</taxon>
        <taxon>Actinomycetota</taxon>
        <taxon>Actinomycetes</taxon>
        <taxon>Kitasatosporales</taxon>
        <taxon>Streptomycetaceae</taxon>
        <taxon>Kitasatospora</taxon>
    </lineage>
</organism>
<dbReference type="Proteomes" id="UP000192251">
    <property type="component" value="Chromosome"/>
</dbReference>
<dbReference type="AlphaFoldDB" id="A0ABC8BU42"/>